<evidence type="ECO:0000313" key="2">
    <source>
        <dbReference type="EMBL" id="RFT67651.1"/>
    </source>
</evidence>
<name>A0A090YYW8_9BACI</name>
<keyword evidence="4" id="KW-1185">Reference proteome</keyword>
<dbReference type="Proteomes" id="UP000029389">
    <property type="component" value="Unassembled WGS sequence"/>
</dbReference>
<sequence length="60" mass="7656">MNCLFKKEEHLTRFFGTNWNSKLSLKRWHDSRLKQYGLYFRDSYMEMRFGKWVLRYRNNK</sequence>
<dbReference type="PATRIC" id="fig|1405.8.peg.5035"/>
<evidence type="ECO:0000313" key="3">
    <source>
        <dbReference type="Proteomes" id="UP000029389"/>
    </source>
</evidence>
<accession>A0A090YYW8</accession>
<dbReference type="Proteomes" id="UP000264294">
    <property type="component" value="Unassembled WGS sequence"/>
</dbReference>
<reference evidence="1 3" key="1">
    <citation type="submission" date="2014-04" db="EMBL/GenBank/DDBJ databases">
        <authorList>
            <person name="Bishop-Lilly K.A."/>
            <person name="Broomall S.M."/>
            <person name="Chain P.S."/>
            <person name="Chertkov O."/>
            <person name="Coyne S.R."/>
            <person name="Daligault H.E."/>
            <person name="Davenport K.W."/>
            <person name="Erkkila T."/>
            <person name="Frey K.G."/>
            <person name="Gibbons H.S."/>
            <person name="Gu W."/>
            <person name="Jaissle J."/>
            <person name="Johnson S.L."/>
            <person name="Koroleva G.I."/>
            <person name="Ladner J.T."/>
            <person name="Lo C.-C."/>
            <person name="Minogue T.D."/>
            <person name="Munk C."/>
            <person name="Palacios G.F."/>
            <person name="Redden C.L."/>
            <person name="Rosenzweig C.N."/>
            <person name="Scholz M.B."/>
            <person name="Teshima H."/>
            <person name="Xu Y."/>
        </authorList>
    </citation>
    <scope>NUCLEOTIDE SEQUENCE [LARGE SCALE GENOMIC DNA]</scope>
    <source>
        <strain evidence="1 3">BHP</strain>
    </source>
</reference>
<protein>
    <submittedName>
        <fullName evidence="1">Uncharacterized protein</fullName>
    </submittedName>
</protein>
<evidence type="ECO:0000313" key="1">
    <source>
        <dbReference type="EMBL" id="KFN03110.1"/>
    </source>
</evidence>
<organism evidence="1 3">
    <name type="scientific">Bacillus clarus</name>
    <dbReference type="NCBI Taxonomy" id="2338372"/>
    <lineage>
        <taxon>Bacteria</taxon>
        <taxon>Bacillati</taxon>
        <taxon>Bacillota</taxon>
        <taxon>Bacilli</taxon>
        <taxon>Bacillales</taxon>
        <taxon>Bacillaceae</taxon>
        <taxon>Bacillus</taxon>
        <taxon>Bacillus cereus group</taxon>
    </lineage>
</organism>
<comment type="caution">
    <text evidence="1">The sequence shown here is derived from an EMBL/GenBank/DDBJ whole genome shotgun (WGS) entry which is preliminary data.</text>
</comment>
<dbReference type="RefSeq" id="WP_042983706.1">
    <property type="nucleotide sequence ID" value="NZ_JMQC01000008.1"/>
</dbReference>
<proteinExistence type="predicted"/>
<gene>
    <name evidence="2" type="ORF">D0U04_07765</name>
    <name evidence="1" type="ORF">DJ93_4890</name>
</gene>
<evidence type="ECO:0000313" key="4">
    <source>
        <dbReference type="Proteomes" id="UP000264294"/>
    </source>
</evidence>
<reference evidence="2 4" key="2">
    <citation type="submission" date="2018-08" db="EMBL/GenBank/DDBJ databases">
        <title>Bacillus clarus sp. nov. strain PS00077A.</title>
        <authorList>
            <person name="Mendez Acevedo M."/>
            <person name="Carroll L."/>
            <person name="Mukherjee M."/>
            <person name="Wiedmann M."/>
            <person name="Kovac J."/>
        </authorList>
    </citation>
    <scope>NUCLEOTIDE SEQUENCE [LARGE SCALE GENOMIC DNA]</scope>
    <source>
        <strain evidence="2 4">PS00077A</strain>
    </source>
</reference>
<dbReference type="EMBL" id="QVOD01000006">
    <property type="protein sequence ID" value="RFT67651.1"/>
    <property type="molecule type" value="Genomic_DNA"/>
</dbReference>
<dbReference type="EMBL" id="JMQC01000008">
    <property type="protein sequence ID" value="KFN03110.1"/>
    <property type="molecule type" value="Genomic_DNA"/>
</dbReference>
<dbReference type="AlphaFoldDB" id="A0A090YYW8"/>